<dbReference type="InterPro" id="IPR036047">
    <property type="entry name" value="F-box-like_dom_sf"/>
</dbReference>
<protein>
    <recommendedName>
        <fullName evidence="1">F-box domain-containing protein</fullName>
    </recommendedName>
</protein>
<name>A0A8K0UI95_9AGAR</name>
<feature type="domain" description="F-box" evidence="1">
    <location>
        <begin position="21"/>
        <end position="69"/>
    </location>
</feature>
<keyword evidence="3" id="KW-1185">Reference proteome</keyword>
<dbReference type="EMBL" id="JAEVFJ010000030">
    <property type="protein sequence ID" value="KAH8093155.1"/>
    <property type="molecule type" value="Genomic_DNA"/>
</dbReference>
<dbReference type="Pfam" id="PF12937">
    <property type="entry name" value="F-box-like"/>
    <property type="match status" value="1"/>
</dbReference>
<evidence type="ECO:0000259" key="1">
    <source>
        <dbReference type="PROSITE" id="PS50181"/>
    </source>
</evidence>
<dbReference type="Proteomes" id="UP000813824">
    <property type="component" value="Unassembled WGS sequence"/>
</dbReference>
<proteinExistence type="predicted"/>
<dbReference type="OrthoDB" id="2745718at2759"/>
<comment type="caution">
    <text evidence="2">The sequence shown here is derived from an EMBL/GenBank/DDBJ whole genome shotgun (WGS) entry which is preliminary data.</text>
</comment>
<dbReference type="PROSITE" id="PS50181">
    <property type="entry name" value="FBOX"/>
    <property type="match status" value="1"/>
</dbReference>
<evidence type="ECO:0000313" key="2">
    <source>
        <dbReference type="EMBL" id="KAH8093155.1"/>
    </source>
</evidence>
<organism evidence="2 3">
    <name type="scientific">Cristinia sonorae</name>
    <dbReference type="NCBI Taxonomy" id="1940300"/>
    <lineage>
        <taxon>Eukaryota</taxon>
        <taxon>Fungi</taxon>
        <taxon>Dikarya</taxon>
        <taxon>Basidiomycota</taxon>
        <taxon>Agaricomycotina</taxon>
        <taxon>Agaricomycetes</taxon>
        <taxon>Agaricomycetidae</taxon>
        <taxon>Agaricales</taxon>
        <taxon>Pleurotineae</taxon>
        <taxon>Stephanosporaceae</taxon>
        <taxon>Cristinia</taxon>
    </lineage>
</organism>
<evidence type="ECO:0000313" key="3">
    <source>
        <dbReference type="Proteomes" id="UP000813824"/>
    </source>
</evidence>
<gene>
    <name evidence="2" type="ORF">BXZ70DRAFT_442992</name>
</gene>
<dbReference type="SUPFAM" id="SSF81383">
    <property type="entry name" value="F-box domain"/>
    <property type="match status" value="1"/>
</dbReference>
<sequence>MIATNPDLLVPDLGRLSLKNPNGFASLPLRVVLAILDQLSYQDLLRFKLTCRYLSRVIGGFPSLQYKIELAAAGMTDVPQNDLSPVKKLAALRKYQRKWSQLNWDSFDHYYTNVYGADTWDFSYGLLSYDVEEDHDEISCILPGSVVRGVPEERWTLYFAQKFAEYFVEPSQDLVLPVFNDEDDIESHVMLYSLYSGGQHSKAKHDRIILPGPTGSVDELRVHENKLGCLTQWEISDWTGCIFTLWDWQTGEAILSYDSVIHAEAYPEANDIIRRDFTNFTFLDATHVALSACLTNRDQVLFQGLIQIIDLTKGPDAFSSSVNLYLPEIADNACIAMLGLTRNTTTPGMSERKHYPAFRTADDQAVVSVMLELKHQTCENHQMVPFFFNTGKLLAIYEAATQDTNGSSPVNLSWDEWGPDSARVLCGLPHFDHKMTVYGSRFVWCDDGFLTVADFNTLGALSNEFFPDGKVSDVTGAVVLEETTFKHKLLKKPVVTRMPYRYVCSGMKVPKDTSVVCLGEDTILIQDADKTVHALLTM</sequence>
<dbReference type="CDD" id="cd09917">
    <property type="entry name" value="F-box_SF"/>
    <property type="match status" value="1"/>
</dbReference>
<dbReference type="AlphaFoldDB" id="A0A8K0UI95"/>
<dbReference type="InterPro" id="IPR001810">
    <property type="entry name" value="F-box_dom"/>
</dbReference>
<reference evidence="2" key="1">
    <citation type="journal article" date="2021" name="New Phytol.">
        <title>Evolutionary innovations through gain and loss of genes in the ectomycorrhizal Boletales.</title>
        <authorList>
            <person name="Wu G."/>
            <person name="Miyauchi S."/>
            <person name="Morin E."/>
            <person name="Kuo A."/>
            <person name="Drula E."/>
            <person name="Varga T."/>
            <person name="Kohler A."/>
            <person name="Feng B."/>
            <person name="Cao Y."/>
            <person name="Lipzen A."/>
            <person name="Daum C."/>
            <person name="Hundley H."/>
            <person name="Pangilinan J."/>
            <person name="Johnson J."/>
            <person name="Barry K."/>
            <person name="LaButti K."/>
            <person name="Ng V."/>
            <person name="Ahrendt S."/>
            <person name="Min B."/>
            <person name="Choi I.G."/>
            <person name="Park H."/>
            <person name="Plett J.M."/>
            <person name="Magnuson J."/>
            <person name="Spatafora J.W."/>
            <person name="Nagy L.G."/>
            <person name="Henrissat B."/>
            <person name="Grigoriev I.V."/>
            <person name="Yang Z.L."/>
            <person name="Xu J."/>
            <person name="Martin F.M."/>
        </authorList>
    </citation>
    <scope>NUCLEOTIDE SEQUENCE</scope>
    <source>
        <strain evidence="2">KKN 215</strain>
    </source>
</reference>
<accession>A0A8K0UI95</accession>